<dbReference type="GO" id="GO:0008154">
    <property type="term" value="P:actin polymerization or depolymerization"/>
    <property type="evidence" value="ECO:0007669"/>
    <property type="project" value="TreeGrafter"/>
</dbReference>
<evidence type="ECO:0008006" key="6">
    <source>
        <dbReference type="Google" id="ProtNLM"/>
    </source>
</evidence>
<feature type="region of interest" description="Disordered" evidence="1">
    <location>
        <begin position="765"/>
        <end position="1064"/>
    </location>
</feature>
<dbReference type="GO" id="GO:0051014">
    <property type="term" value="P:actin filament severing"/>
    <property type="evidence" value="ECO:0007669"/>
    <property type="project" value="TreeGrafter"/>
</dbReference>
<feature type="compositionally biased region" description="Polar residues" evidence="1">
    <location>
        <begin position="447"/>
        <end position="464"/>
    </location>
</feature>
<evidence type="ECO:0000256" key="1">
    <source>
        <dbReference type="SAM" id="MobiDB-lite"/>
    </source>
</evidence>
<dbReference type="GO" id="GO:0005737">
    <property type="term" value="C:cytoplasm"/>
    <property type="evidence" value="ECO:0007669"/>
    <property type="project" value="TreeGrafter"/>
</dbReference>
<dbReference type="STRING" id="1328760.A0A165HZ42"/>
<feature type="compositionally biased region" description="Polar residues" evidence="1">
    <location>
        <begin position="986"/>
        <end position="1006"/>
    </location>
</feature>
<feature type="region of interest" description="Disordered" evidence="1">
    <location>
        <begin position="1137"/>
        <end position="1175"/>
    </location>
</feature>
<dbReference type="GeneID" id="28899291"/>
<dbReference type="Proteomes" id="UP000076632">
    <property type="component" value="Unassembled WGS sequence"/>
</dbReference>
<proteinExistence type="predicted"/>
<keyword evidence="5" id="KW-1185">Reference proteome</keyword>
<feature type="compositionally biased region" description="Polar residues" evidence="1">
    <location>
        <begin position="214"/>
        <end position="223"/>
    </location>
</feature>
<feature type="compositionally biased region" description="Basic and acidic residues" evidence="1">
    <location>
        <begin position="1009"/>
        <end position="1026"/>
    </location>
</feature>
<dbReference type="GO" id="GO:0051015">
    <property type="term" value="F:actin filament binding"/>
    <property type="evidence" value="ECO:0007669"/>
    <property type="project" value="InterPro"/>
</dbReference>
<dbReference type="InterPro" id="IPR025118">
    <property type="entry name" value="DUF4045"/>
</dbReference>
<evidence type="ECO:0000259" key="3">
    <source>
        <dbReference type="Pfam" id="PF25480"/>
    </source>
</evidence>
<feature type="compositionally biased region" description="Basic residues" evidence="1">
    <location>
        <begin position="930"/>
        <end position="942"/>
    </location>
</feature>
<dbReference type="OMA" id="AFFEIYV"/>
<feature type="compositionally biased region" description="Polar residues" evidence="1">
    <location>
        <begin position="274"/>
        <end position="294"/>
    </location>
</feature>
<dbReference type="InterPro" id="IPR057226">
    <property type="entry name" value="DUF7904"/>
</dbReference>
<dbReference type="InterPro" id="IPR029006">
    <property type="entry name" value="ADF-H/Gelsolin-like_dom_sf"/>
</dbReference>
<gene>
    <name evidence="4" type="ORF">L228DRAFT_259381</name>
</gene>
<feature type="compositionally biased region" description="Basic and acidic residues" evidence="1">
    <location>
        <begin position="22"/>
        <end position="59"/>
    </location>
</feature>
<feature type="compositionally biased region" description="Polar residues" evidence="1">
    <location>
        <begin position="397"/>
        <end position="414"/>
    </location>
</feature>
<dbReference type="SMART" id="SM00262">
    <property type="entry name" value="GEL"/>
    <property type="match status" value="3"/>
</dbReference>
<feature type="compositionally biased region" description="Basic and acidic residues" evidence="1">
    <location>
        <begin position="665"/>
        <end position="685"/>
    </location>
</feature>
<dbReference type="RefSeq" id="XP_018189677.1">
    <property type="nucleotide sequence ID" value="XM_018334154.1"/>
</dbReference>
<name>A0A165HZ42_XYLHT</name>
<feature type="compositionally biased region" description="Polar residues" evidence="1">
    <location>
        <begin position="819"/>
        <end position="831"/>
    </location>
</feature>
<feature type="region of interest" description="Disordered" evidence="1">
    <location>
        <begin position="22"/>
        <end position="714"/>
    </location>
</feature>
<dbReference type="SUPFAM" id="SSF55753">
    <property type="entry name" value="Actin depolymerizing proteins"/>
    <property type="match status" value="3"/>
</dbReference>
<dbReference type="PANTHER" id="PTHR11977:SF133">
    <property type="entry name" value="DUF4045 DOMAIN-CONTAINING PROTEIN"/>
    <property type="match status" value="1"/>
</dbReference>
<feature type="compositionally biased region" description="Basic and acidic residues" evidence="1">
    <location>
        <begin position="233"/>
        <end position="248"/>
    </location>
</feature>
<reference evidence="4 5" key="1">
    <citation type="journal article" date="2016" name="Fungal Biol.">
        <title>The genome of Xylona heveae provides a window into fungal endophytism.</title>
        <authorList>
            <person name="Gazis R."/>
            <person name="Kuo A."/>
            <person name="Riley R."/>
            <person name="LaButti K."/>
            <person name="Lipzen A."/>
            <person name="Lin J."/>
            <person name="Amirebrahimi M."/>
            <person name="Hesse C.N."/>
            <person name="Spatafora J.W."/>
            <person name="Henrissat B."/>
            <person name="Hainaut M."/>
            <person name="Grigoriev I.V."/>
            <person name="Hibbett D.S."/>
        </authorList>
    </citation>
    <scope>NUCLEOTIDE SEQUENCE [LARGE SCALE GENOMIC DNA]</scope>
    <source>
        <strain evidence="4 5">TC161</strain>
    </source>
</reference>
<dbReference type="Pfam" id="PF25480">
    <property type="entry name" value="DUF7904"/>
    <property type="match status" value="1"/>
</dbReference>
<feature type="domain" description="DUF7904" evidence="3">
    <location>
        <begin position="1248"/>
        <end position="1346"/>
    </location>
</feature>
<dbReference type="OrthoDB" id="6375767at2759"/>
<feature type="compositionally biased region" description="Polar residues" evidence="1">
    <location>
        <begin position="507"/>
        <end position="535"/>
    </location>
</feature>
<feature type="domain" description="DUF4045" evidence="2">
    <location>
        <begin position="12"/>
        <end position="773"/>
    </location>
</feature>
<dbReference type="GO" id="GO:0051016">
    <property type="term" value="P:barbed-end actin filament capping"/>
    <property type="evidence" value="ECO:0007669"/>
    <property type="project" value="TreeGrafter"/>
</dbReference>
<feature type="compositionally biased region" description="Basic and acidic residues" evidence="1">
    <location>
        <begin position="476"/>
        <end position="488"/>
    </location>
</feature>
<dbReference type="Gene3D" id="3.40.20.10">
    <property type="entry name" value="Severin"/>
    <property type="match status" value="3"/>
</dbReference>
<sequence length="1596" mass="174164">MMSSVGSFEGAEDVNDFLQRIRELGHRRDKEDEERTRKLEEEILQGRKERQARRAERARSISPTKDTPSNISTPPPERSPLDATKQDNHPGSSFGSNSSSSDHTLRNAQISDTLRRLTGIEESNSSTQSPQEAMRELPQPPAKPLSASRGSSAAPIIPSRAGTLSWQRRPDSRSSIGSPVRQHSIATKENRSEGPSDSLVDNPDLKAPDDLGRSRNQIAQSLASKDPSWFKQTADRGLRSPAYRRDDSVPNSSRGSPANKMPLPGLSHRPTVSFEKSNAHSETTSPQACPSSSPEPAGALASEQYTEAAAPLNLPESSLAEDVTSNNLSASRKADLHDAGIGGSGELEPLASNISSIANPLPIQGSPEAPERASSPTKGLGGFVQSAMLKRSDSVSKRWSTQSRPGLSRGNSIANHMGPLNESKQHLSALNGSRRAPNPELPPVSRLNESSSLPMLRPKSSSNGDLVPWQVEETAPDSHNERSQHTIDSRPPSDIVKPMLIHHSRSRSTTNIGSEDSTKSPTGSLTTPPVSPSKTMDQKRWSPTKASWLESALNKPESSKPKVPVAPPQPSWMAEISKAKQQRNSVDLGKGARLDLRSTADSSNNLSASATPSRDELGPLGKDDKIPEMPNSPGTRFGVTLKRRITEATPRSPERAMQMDIDVGSSEKEQRGTAADLKSHVEPTKPKPATPPKKDFRSTLKTMPSKAESKDADEPEFKNVFGKLKRTQTQHYVAQNELKDNILRGKAGLTATGGPRKSVVKDDFKESIVKRKEVIKSRADAERIPRPSSREEGGPVSASRPVETRAIQSKSVPAEGDTETNLTQEDSSNFKNDPIGRDQRKFHQNHDNAAKEMPSAKPTTTGFGKSGNLAARFNPALAQALARGPRQGAAQEGERPWDPESSPTSSGSAIANDDKLGDQRTSSTQLTHMTKGRARGPKRRLPTSKQQSPRNSGQKTQSQDTTSDEPSEADTSAKLWDAKSEAPASRPQSRNGSELSMLRSPSSFVQQRAGDRNAENVGKVEHELHHTPAFHASGKSSSREPSPRSQPGRPEPNSTHAMASTITRPKIPMEAQASVSVKAATKMWGQCGISKAAQYSPAEKLNATAKINSNESVSTPATALPPSSADHFRHVIQNKQEDVNSTPKQHTAAHPETQPAPAATRSKPPSVISQLRHSPSSINTDEALLNQATIQESLQQSPVPKTSEAARLFAEFFDIPPTGKGAVTIDTQALLSDEFTLSKKVKTIQKNIWRIRSGADKEELSPGKEHILFDGEAYLCTHTFIAQNGKRDMECYAWVGDSVRDSEFQYVMQRGRQMSEDHGCLFSIFRQGKESSNFIQALGGIVIVRRGNMMGQHTGQPYILCGRRHLGNVVFDEVDLSLNSLCSGFPYLISRPRGKPILWKGRGCSADELGCARLIGMDVGVSPEIEEVEEGHESSSFFQAFSIDSKTAIPKSADHWRLKASYDNYRCRLFCIDLGVKSKVREISPFCQRDLCISDIYVVDAFFEIYIVIGAQAQSRSTEFQAALLFAQEYGILSASLEDRPFLPVSTVILQGIPRDFKAIFRKWEEEHIMTSWQPKRSPSLRVVPLGAAIEATRPR</sequence>
<dbReference type="GO" id="GO:0005546">
    <property type="term" value="F:phosphatidylinositol-4,5-bisphosphate binding"/>
    <property type="evidence" value="ECO:0007669"/>
    <property type="project" value="TreeGrafter"/>
</dbReference>
<protein>
    <recommendedName>
        <fullName evidence="6">DUF4045 domain-containing protein</fullName>
    </recommendedName>
</protein>
<dbReference type="GO" id="GO:0015629">
    <property type="term" value="C:actin cytoskeleton"/>
    <property type="evidence" value="ECO:0007669"/>
    <property type="project" value="TreeGrafter"/>
</dbReference>
<feature type="compositionally biased region" description="Polar residues" evidence="1">
    <location>
        <begin position="121"/>
        <end position="131"/>
    </location>
</feature>
<organism evidence="4 5">
    <name type="scientific">Xylona heveae (strain CBS 132557 / TC161)</name>
    <dbReference type="NCBI Taxonomy" id="1328760"/>
    <lineage>
        <taxon>Eukaryota</taxon>
        <taxon>Fungi</taxon>
        <taxon>Dikarya</taxon>
        <taxon>Ascomycota</taxon>
        <taxon>Pezizomycotina</taxon>
        <taxon>Xylonomycetes</taxon>
        <taxon>Xylonales</taxon>
        <taxon>Xylonaceae</taxon>
        <taxon>Xylona</taxon>
    </lineage>
</organism>
<evidence type="ECO:0000259" key="2">
    <source>
        <dbReference type="Pfam" id="PF13254"/>
    </source>
</evidence>
<feature type="compositionally biased region" description="Low complexity" evidence="1">
    <location>
        <begin position="91"/>
        <end position="101"/>
    </location>
</feature>
<feature type="compositionally biased region" description="Basic and acidic residues" evidence="1">
    <location>
        <begin position="834"/>
        <end position="850"/>
    </location>
</feature>
<dbReference type="InterPro" id="IPR007122">
    <property type="entry name" value="Villin/Gelsolin"/>
</dbReference>
<dbReference type="PANTHER" id="PTHR11977">
    <property type="entry name" value="VILLIN"/>
    <property type="match status" value="1"/>
</dbReference>
<feature type="compositionally biased region" description="Polar residues" evidence="1">
    <location>
        <begin position="943"/>
        <end position="961"/>
    </location>
</feature>
<feature type="compositionally biased region" description="Polar residues" evidence="1">
    <location>
        <begin position="919"/>
        <end position="928"/>
    </location>
</feature>
<feature type="compositionally biased region" description="Basic and acidic residues" evidence="1">
    <location>
        <begin position="203"/>
        <end position="213"/>
    </location>
</feature>
<evidence type="ECO:0000313" key="4">
    <source>
        <dbReference type="EMBL" id="KZF24122.1"/>
    </source>
</evidence>
<feature type="compositionally biased region" description="Polar residues" evidence="1">
    <location>
        <begin position="599"/>
        <end position="612"/>
    </location>
</feature>
<evidence type="ECO:0000313" key="5">
    <source>
        <dbReference type="Proteomes" id="UP000076632"/>
    </source>
</evidence>
<feature type="compositionally biased region" description="Basic and acidic residues" evidence="1">
    <location>
        <begin position="765"/>
        <end position="793"/>
    </location>
</feature>
<dbReference type="EMBL" id="KV407456">
    <property type="protein sequence ID" value="KZF24122.1"/>
    <property type="molecule type" value="Genomic_DNA"/>
</dbReference>
<feature type="compositionally biased region" description="Polar residues" evidence="1">
    <location>
        <begin position="1053"/>
        <end position="1063"/>
    </location>
</feature>
<accession>A0A165HZ42</accession>
<dbReference type="InParanoid" id="A0A165HZ42"/>
<feature type="compositionally biased region" description="Polar residues" evidence="1">
    <location>
        <begin position="61"/>
        <end position="72"/>
    </location>
</feature>
<feature type="compositionally biased region" description="Low complexity" evidence="1">
    <location>
        <begin position="1043"/>
        <end position="1052"/>
    </location>
</feature>
<feature type="compositionally biased region" description="Basic and acidic residues" evidence="1">
    <location>
        <begin position="613"/>
        <end position="627"/>
    </location>
</feature>
<dbReference type="Pfam" id="PF13254">
    <property type="entry name" value="DUF4045"/>
    <property type="match status" value="1"/>
</dbReference>